<evidence type="ECO:0000313" key="2">
    <source>
        <dbReference type="EnsemblProtists" id="PYU1_T013138"/>
    </source>
</evidence>
<accession>K3X7D9</accession>
<name>K3X7D9_GLOUD</name>
<feature type="region of interest" description="Disordered" evidence="1">
    <location>
        <begin position="55"/>
        <end position="138"/>
    </location>
</feature>
<feature type="compositionally biased region" description="Acidic residues" evidence="1">
    <location>
        <begin position="62"/>
        <end position="78"/>
    </location>
</feature>
<dbReference type="VEuPathDB" id="FungiDB:PYU1_G013111"/>
<reference evidence="3" key="2">
    <citation type="submission" date="2010-04" db="EMBL/GenBank/DDBJ databases">
        <authorList>
            <person name="Buell R."/>
            <person name="Hamilton J."/>
            <person name="Hostetler J."/>
        </authorList>
    </citation>
    <scope>NUCLEOTIDE SEQUENCE [LARGE SCALE GENOMIC DNA]</scope>
    <source>
        <strain evidence="3">DAOM:BR144</strain>
    </source>
</reference>
<organism evidence="2 3">
    <name type="scientific">Globisporangium ultimum (strain ATCC 200006 / CBS 805.95 / DAOM BR144)</name>
    <name type="common">Pythium ultimum</name>
    <dbReference type="NCBI Taxonomy" id="431595"/>
    <lineage>
        <taxon>Eukaryota</taxon>
        <taxon>Sar</taxon>
        <taxon>Stramenopiles</taxon>
        <taxon>Oomycota</taxon>
        <taxon>Peronosporomycetes</taxon>
        <taxon>Pythiales</taxon>
        <taxon>Pythiaceae</taxon>
        <taxon>Globisporangium</taxon>
    </lineage>
</organism>
<feature type="compositionally biased region" description="Polar residues" evidence="1">
    <location>
        <begin position="195"/>
        <end position="208"/>
    </location>
</feature>
<dbReference type="Proteomes" id="UP000019132">
    <property type="component" value="Unassembled WGS sequence"/>
</dbReference>
<dbReference type="EnsemblProtists" id="PYU1_T013138">
    <property type="protein sequence ID" value="PYU1_T013138"/>
    <property type="gene ID" value="PYU1_G013111"/>
</dbReference>
<dbReference type="eggNOG" id="ENOG502SAG9">
    <property type="taxonomic scope" value="Eukaryota"/>
</dbReference>
<reference evidence="3" key="1">
    <citation type="journal article" date="2010" name="Genome Biol.">
        <title>Genome sequence of the necrotrophic plant pathogen Pythium ultimum reveals original pathogenicity mechanisms and effector repertoire.</title>
        <authorList>
            <person name="Levesque C.A."/>
            <person name="Brouwer H."/>
            <person name="Cano L."/>
            <person name="Hamilton J.P."/>
            <person name="Holt C."/>
            <person name="Huitema E."/>
            <person name="Raffaele S."/>
            <person name="Robideau G.P."/>
            <person name="Thines M."/>
            <person name="Win J."/>
            <person name="Zerillo M.M."/>
            <person name="Beakes G.W."/>
            <person name="Boore J.L."/>
            <person name="Busam D."/>
            <person name="Dumas B."/>
            <person name="Ferriera S."/>
            <person name="Fuerstenberg S.I."/>
            <person name="Gachon C.M."/>
            <person name="Gaulin E."/>
            <person name="Govers F."/>
            <person name="Grenville-Briggs L."/>
            <person name="Horner N."/>
            <person name="Hostetler J."/>
            <person name="Jiang R.H."/>
            <person name="Johnson J."/>
            <person name="Krajaejun T."/>
            <person name="Lin H."/>
            <person name="Meijer H.J."/>
            <person name="Moore B."/>
            <person name="Morris P."/>
            <person name="Phuntmart V."/>
            <person name="Puiu D."/>
            <person name="Shetty J."/>
            <person name="Stajich J.E."/>
            <person name="Tripathy S."/>
            <person name="Wawra S."/>
            <person name="van West P."/>
            <person name="Whitty B.R."/>
            <person name="Coutinho P.M."/>
            <person name="Henrissat B."/>
            <person name="Martin F."/>
            <person name="Thomas P.D."/>
            <person name="Tyler B.M."/>
            <person name="De Vries R.P."/>
            <person name="Kamoun S."/>
            <person name="Yandell M."/>
            <person name="Tisserat N."/>
            <person name="Buell C.R."/>
        </authorList>
    </citation>
    <scope>NUCLEOTIDE SEQUENCE</scope>
    <source>
        <strain evidence="3">DAOM:BR144</strain>
    </source>
</reference>
<keyword evidence="3" id="KW-1185">Reference proteome</keyword>
<protein>
    <submittedName>
        <fullName evidence="2">Uncharacterized protein</fullName>
    </submittedName>
</protein>
<dbReference type="HOGENOM" id="CLU_118337_0_0_1"/>
<dbReference type="EMBL" id="GL376577">
    <property type="status" value="NOT_ANNOTATED_CDS"/>
    <property type="molecule type" value="Genomic_DNA"/>
</dbReference>
<feature type="compositionally biased region" description="Basic and acidic residues" evidence="1">
    <location>
        <begin position="95"/>
        <end position="118"/>
    </location>
</feature>
<feature type="region of interest" description="Disordered" evidence="1">
    <location>
        <begin position="158"/>
        <end position="214"/>
    </location>
</feature>
<dbReference type="InParanoid" id="K3X7D9"/>
<dbReference type="OMA" id="HEIAGGI"/>
<feature type="compositionally biased region" description="Low complexity" evidence="1">
    <location>
        <begin position="121"/>
        <end position="134"/>
    </location>
</feature>
<evidence type="ECO:0000313" key="3">
    <source>
        <dbReference type="Proteomes" id="UP000019132"/>
    </source>
</evidence>
<reference evidence="2" key="3">
    <citation type="submission" date="2015-02" db="UniProtKB">
        <authorList>
            <consortium name="EnsemblProtists"/>
        </authorList>
    </citation>
    <scope>IDENTIFICATION</scope>
    <source>
        <strain evidence="2">DAOM BR144</strain>
    </source>
</reference>
<proteinExistence type="predicted"/>
<dbReference type="AlphaFoldDB" id="K3X7D9"/>
<evidence type="ECO:0000256" key="1">
    <source>
        <dbReference type="SAM" id="MobiDB-lite"/>
    </source>
</evidence>
<sequence length="214" mass="23688">MSDVVPSFFPTPHEIAGGIRWMREHPVVATAAAAAATAVSVISYLKARAEDEQQLAYSADNSADEEEDEEDEDGDDYYEPNKRLGGVTATGNAHKNSDRFREHLRMATTSPRKEHADDIYSSTESEVSTTSPTVRGRNHNSYSVSNFAFAFEGCSVQDKNQDQDDSTHGPLHRNTTAALDKHASVIEEEDDEDTSTSPQWGWYVSTTPPDEHYT</sequence>